<dbReference type="InterPro" id="IPR058625">
    <property type="entry name" value="MdtA-like_BSH"/>
</dbReference>
<keyword evidence="6" id="KW-1185">Reference proteome</keyword>
<evidence type="ECO:0000256" key="2">
    <source>
        <dbReference type="SAM" id="Coils"/>
    </source>
</evidence>
<evidence type="ECO:0000313" key="5">
    <source>
        <dbReference type="EMBL" id="MBU2710945.1"/>
    </source>
</evidence>
<dbReference type="Proteomes" id="UP000690515">
    <property type="component" value="Unassembled WGS sequence"/>
</dbReference>
<dbReference type="Pfam" id="PF25917">
    <property type="entry name" value="BSH_RND"/>
    <property type="match status" value="1"/>
</dbReference>
<sequence>MNRVLPYIAVLWFSFLCCSVNSETRVSAEPASELLFYPTRSAPAQVVALNKSQIPAEISARLVSMPINVGDQVKKGAILANLDCRQTLLTKQLQQAKLAELNNQLAFSRRELQRNVKLARKQTIGEAELDRYKTSVVNTEAQLEAQRAALDIAELNVEYCEIKAPYSGVITKKIANVGELLSIGTPVIELLQTDHLEVSAKIARSDEFSFINARHYEFSSSEKTYPLKKRTLLPFIENNTRSREARFLFTEDFSIIGSTGRLLWENPTPHLPAYLLQKRDKQYGIFIVDENSAKFIQIDGAQEGRPISINIASTSLVIIDGRHGLVDGEQLHIVKKQ</sequence>
<comment type="similarity">
    <text evidence="1">Belongs to the membrane fusion protein (MFP) (TC 8.A.1) family.</text>
</comment>
<evidence type="ECO:0000256" key="1">
    <source>
        <dbReference type="ARBA" id="ARBA00009477"/>
    </source>
</evidence>
<dbReference type="PANTHER" id="PTHR30469">
    <property type="entry name" value="MULTIDRUG RESISTANCE PROTEIN MDTA"/>
    <property type="match status" value="1"/>
</dbReference>
<feature type="coiled-coil region" evidence="2">
    <location>
        <begin position="91"/>
        <end position="158"/>
    </location>
</feature>
<evidence type="ECO:0000313" key="6">
    <source>
        <dbReference type="Proteomes" id="UP000690515"/>
    </source>
</evidence>
<dbReference type="Gene3D" id="2.40.30.170">
    <property type="match status" value="1"/>
</dbReference>
<feature type="domain" description="Multidrug resistance protein MdtA-like barrel-sandwich hybrid" evidence="4">
    <location>
        <begin position="51"/>
        <end position="186"/>
    </location>
</feature>
<dbReference type="InterPro" id="IPR006143">
    <property type="entry name" value="RND_pump_MFP"/>
</dbReference>
<evidence type="ECO:0000259" key="3">
    <source>
        <dbReference type="Pfam" id="PF25876"/>
    </source>
</evidence>
<proteinExistence type="inferred from homology"/>
<comment type="caution">
    <text evidence="5">The sequence shown here is derived from an EMBL/GenBank/DDBJ whole genome shotgun (WGS) entry which is preliminary data.</text>
</comment>
<dbReference type="RefSeq" id="WP_215819110.1">
    <property type="nucleotide sequence ID" value="NZ_JAGSOY010000013.1"/>
</dbReference>
<organism evidence="5 6">
    <name type="scientific">Zooshikella harenae</name>
    <dbReference type="NCBI Taxonomy" id="2827238"/>
    <lineage>
        <taxon>Bacteria</taxon>
        <taxon>Pseudomonadati</taxon>
        <taxon>Pseudomonadota</taxon>
        <taxon>Gammaproteobacteria</taxon>
        <taxon>Oceanospirillales</taxon>
        <taxon>Zooshikellaceae</taxon>
        <taxon>Zooshikella</taxon>
    </lineage>
</organism>
<dbReference type="NCBIfam" id="TIGR01730">
    <property type="entry name" value="RND_mfp"/>
    <property type="match status" value="1"/>
</dbReference>
<dbReference type="EMBL" id="JAGSOY010000013">
    <property type="protein sequence ID" value="MBU2710945.1"/>
    <property type="molecule type" value="Genomic_DNA"/>
</dbReference>
<protein>
    <submittedName>
        <fullName evidence="5">Efflux RND transporter periplasmic adaptor subunit</fullName>
    </submittedName>
</protein>
<dbReference type="Pfam" id="PF25876">
    <property type="entry name" value="HH_MFP_RND"/>
    <property type="match status" value="1"/>
</dbReference>
<gene>
    <name evidence="5" type="ORF">KCG35_07720</name>
</gene>
<evidence type="ECO:0000259" key="4">
    <source>
        <dbReference type="Pfam" id="PF25917"/>
    </source>
</evidence>
<keyword evidence="2" id="KW-0175">Coiled coil</keyword>
<dbReference type="Gene3D" id="1.10.287.470">
    <property type="entry name" value="Helix hairpin bin"/>
    <property type="match status" value="1"/>
</dbReference>
<dbReference type="SUPFAM" id="SSF111369">
    <property type="entry name" value="HlyD-like secretion proteins"/>
    <property type="match status" value="1"/>
</dbReference>
<feature type="domain" description="Multidrug resistance protein MdtA-like alpha-helical hairpin" evidence="3">
    <location>
        <begin position="94"/>
        <end position="159"/>
    </location>
</feature>
<name>A0ABS5ZA80_9GAMM</name>
<accession>A0ABS5ZA80</accession>
<dbReference type="Gene3D" id="2.40.50.100">
    <property type="match status" value="1"/>
</dbReference>
<reference evidence="5 6" key="1">
    <citation type="submission" date="2021-04" db="EMBL/GenBank/DDBJ databases">
        <authorList>
            <person name="Pira H."/>
            <person name="Risdian C."/>
            <person name="Wink J."/>
        </authorList>
    </citation>
    <scope>NUCLEOTIDE SEQUENCE [LARGE SCALE GENOMIC DNA]</scope>
    <source>
        <strain evidence="5 6">WH53</strain>
    </source>
</reference>
<dbReference type="InterPro" id="IPR058624">
    <property type="entry name" value="MdtA-like_HH"/>
</dbReference>